<protein>
    <submittedName>
        <fullName evidence="2">Uncharacterized protein</fullName>
    </submittedName>
</protein>
<name>A0A1Y1ZG10_9PLEO</name>
<evidence type="ECO:0000313" key="2">
    <source>
        <dbReference type="EMBL" id="ORY09104.1"/>
    </source>
</evidence>
<dbReference type="AlphaFoldDB" id="A0A1Y1ZG10"/>
<reference evidence="2 3" key="1">
    <citation type="submission" date="2016-07" db="EMBL/GenBank/DDBJ databases">
        <title>Pervasive Adenine N6-methylation of Active Genes in Fungi.</title>
        <authorList>
            <consortium name="DOE Joint Genome Institute"/>
            <person name="Mondo S.J."/>
            <person name="Dannebaum R.O."/>
            <person name="Kuo R.C."/>
            <person name="Labutti K."/>
            <person name="Haridas S."/>
            <person name="Kuo A."/>
            <person name="Salamov A."/>
            <person name="Ahrendt S.R."/>
            <person name="Lipzen A."/>
            <person name="Sullivan W."/>
            <person name="Andreopoulos W.B."/>
            <person name="Clum A."/>
            <person name="Lindquist E."/>
            <person name="Daum C."/>
            <person name="Ramamoorthy G.K."/>
            <person name="Gryganskyi A."/>
            <person name="Culley D."/>
            <person name="Magnuson J.K."/>
            <person name="James T.Y."/>
            <person name="O'Malley M.A."/>
            <person name="Stajich J.E."/>
            <person name="Spatafora J.W."/>
            <person name="Visel A."/>
            <person name="Grigoriev I.V."/>
        </authorList>
    </citation>
    <scope>NUCLEOTIDE SEQUENCE [LARGE SCALE GENOMIC DNA]</scope>
    <source>
        <strain evidence="2 3">CBS 115471</strain>
    </source>
</reference>
<dbReference type="EMBL" id="MCFA01000091">
    <property type="protein sequence ID" value="ORY09104.1"/>
    <property type="molecule type" value="Genomic_DNA"/>
</dbReference>
<sequence>MRDSHAGTGKKACWCCLVPVARPTVKATKTRPILVLEIPFDHFVSYQHPDPAKPQREGGPAGRPFAGYSAPGRPHTLALINRVSLEHHRQSISPCLVVCGTAMLGLAHVSASAVYCVSTASDCHSRPSVCPHSPSSAEHRANSDQCRRRPYRWSSSLIPLPLLPSPLIPHPALSKRTSQVLVPASHRPRFFCRRTLMEFSHLNQGTLQGGTITRPIAFYGLCSTPA</sequence>
<evidence type="ECO:0000313" key="3">
    <source>
        <dbReference type="Proteomes" id="UP000193144"/>
    </source>
</evidence>
<organism evidence="2 3">
    <name type="scientific">Clohesyomyces aquaticus</name>
    <dbReference type="NCBI Taxonomy" id="1231657"/>
    <lineage>
        <taxon>Eukaryota</taxon>
        <taxon>Fungi</taxon>
        <taxon>Dikarya</taxon>
        <taxon>Ascomycota</taxon>
        <taxon>Pezizomycotina</taxon>
        <taxon>Dothideomycetes</taxon>
        <taxon>Pleosporomycetidae</taxon>
        <taxon>Pleosporales</taxon>
        <taxon>Lindgomycetaceae</taxon>
        <taxon>Clohesyomyces</taxon>
    </lineage>
</organism>
<evidence type="ECO:0000256" key="1">
    <source>
        <dbReference type="SAM" id="MobiDB-lite"/>
    </source>
</evidence>
<comment type="caution">
    <text evidence="2">The sequence shown here is derived from an EMBL/GenBank/DDBJ whole genome shotgun (WGS) entry which is preliminary data.</text>
</comment>
<feature type="region of interest" description="Disordered" evidence="1">
    <location>
        <begin position="47"/>
        <end position="67"/>
    </location>
</feature>
<accession>A0A1Y1ZG10</accession>
<proteinExistence type="predicted"/>
<keyword evidence="3" id="KW-1185">Reference proteome</keyword>
<gene>
    <name evidence="2" type="ORF">BCR34DRAFT_384101</name>
</gene>
<dbReference type="Proteomes" id="UP000193144">
    <property type="component" value="Unassembled WGS sequence"/>
</dbReference>